<proteinExistence type="predicted"/>
<dbReference type="Proteomes" id="UP001054846">
    <property type="component" value="Chromosome"/>
</dbReference>
<dbReference type="RefSeq" id="WP_230842937.1">
    <property type="nucleotide sequence ID" value="NZ_CP063845.1"/>
</dbReference>
<dbReference type="PANTHER" id="PTHR11365:SF23">
    <property type="entry name" value="HYPOTHETICAL 5-OXOPROLINASE (EUROFUNG)-RELATED"/>
    <property type="match status" value="1"/>
</dbReference>
<dbReference type="InterPro" id="IPR003692">
    <property type="entry name" value="Hydantoinase_B"/>
</dbReference>
<protein>
    <submittedName>
        <fullName evidence="2">Hydantoinase B/oxoprolinase family protein</fullName>
    </submittedName>
</protein>
<feature type="domain" description="Hydantoinase B/oxoprolinase" evidence="1">
    <location>
        <begin position="2"/>
        <end position="505"/>
    </location>
</feature>
<keyword evidence="3" id="KW-1185">Reference proteome</keyword>
<gene>
    <name evidence="2" type="ORF">ISF26_05625</name>
</gene>
<organism evidence="2 3">
    <name type="scientific">Gloeobacter morelensis MG652769</name>
    <dbReference type="NCBI Taxonomy" id="2781736"/>
    <lineage>
        <taxon>Bacteria</taxon>
        <taxon>Bacillati</taxon>
        <taxon>Cyanobacteriota</taxon>
        <taxon>Cyanophyceae</taxon>
        <taxon>Gloeobacterales</taxon>
        <taxon>Gloeobacteraceae</taxon>
        <taxon>Gloeobacter</taxon>
        <taxon>Gloeobacter morelensis</taxon>
    </lineage>
</organism>
<dbReference type="PANTHER" id="PTHR11365">
    <property type="entry name" value="5-OXOPROLINASE RELATED"/>
    <property type="match status" value="1"/>
</dbReference>
<accession>A0ABY3PPT7</accession>
<evidence type="ECO:0000313" key="2">
    <source>
        <dbReference type="EMBL" id="UFP95713.1"/>
    </source>
</evidence>
<dbReference type="InterPro" id="IPR045079">
    <property type="entry name" value="Oxoprolinase-like"/>
</dbReference>
<dbReference type="EMBL" id="CP063845">
    <property type="protein sequence ID" value="UFP95713.1"/>
    <property type="molecule type" value="Genomic_DNA"/>
</dbReference>
<name>A0ABY3PPT7_9CYAN</name>
<evidence type="ECO:0000313" key="3">
    <source>
        <dbReference type="Proteomes" id="UP001054846"/>
    </source>
</evidence>
<sequence>MDAIELEVMVHALAGIAEEMLARLVRAAYSSNIKERRDCSTALFDGRGRLVAQAAAIPVHLGALGDAVAAVRAMAPRPGEIWLLNDPFAGGSHLPDLTLVTAIAWPDRPAELLGYAVSRAHHSDVGGMRPGSMPADSTEIFQEGLVIPPTRVGAAGALDENVLGLILANVRQPAQRRGDLRAQVAAGQLGAERFARMGAELGANRLADALDAVMAYTERRVRERIAAIPDGTYRATDYLEGPEGEEIPIEVAVEIGGDGLRIDFTGTAPQGLSNLNAPVAVTRSAVAFALRALLDPRLPANDGAMAPVELVLPEASLVAARWPAAVVAGNVETSQRIADAIILALGRVAGGLAQGQGTMNNLILGNRRFSYYETIGGGQGASARGDGLDGVHVGMSNTLNTPIEALELEFPLTVRRCELREDSGGGGLHRGGWGIVREVQVHEDCTLSLLSDRRTHAPQGAAGGAAGWPGRNQLNGEPLPGKTSRALKAGDVITVETPGGGGWGK</sequence>
<reference evidence="2 3" key="1">
    <citation type="journal article" date="2021" name="Genome Biol. Evol.">
        <title>Complete Genome Sequencing of a Novel Gloeobacter Species from a Waterfall Cave in Mexico.</title>
        <authorList>
            <person name="Saw J.H."/>
            <person name="Cardona T."/>
            <person name="Montejano G."/>
        </authorList>
    </citation>
    <scope>NUCLEOTIDE SEQUENCE [LARGE SCALE GENOMIC DNA]</scope>
    <source>
        <strain evidence="2">MG652769</strain>
    </source>
</reference>
<evidence type="ECO:0000259" key="1">
    <source>
        <dbReference type="Pfam" id="PF02538"/>
    </source>
</evidence>
<dbReference type="Pfam" id="PF02538">
    <property type="entry name" value="Hydantoinase_B"/>
    <property type="match status" value="1"/>
</dbReference>